<dbReference type="AlphaFoldDB" id="A0A9W9NIQ8"/>
<protein>
    <submittedName>
        <fullName evidence="1">Uncharacterized protein</fullName>
    </submittedName>
</protein>
<dbReference type="GeneID" id="81387616"/>
<name>A0A9W9NIQ8_PENCI</name>
<dbReference type="PANTHER" id="PTHR36587:SF2">
    <property type="entry name" value="EXPRESSION SITE-ASSOCIATED GENE 3 (ESAG3)-LIKE PROTEIN"/>
    <property type="match status" value="1"/>
</dbReference>
<organism evidence="1 2">
    <name type="scientific">Penicillium citrinum</name>
    <dbReference type="NCBI Taxonomy" id="5077"/>
    <lineage>
        <taxon>Eukaryota</taxon>
        <taxon>Fungi</taxon>
        <taxon>Dikarya</taxon>
        <taxon>Ascomycota</taxon>
        <taxon>Pezizomycotina</taxon>
        <taxon>Eurotiomycetes</taxon>
        <taxon>Eurotiomycetidae</taxon>
        <taxon>Eurotiales</taxon>
        <taxon>Aspergillaceae</taxon>
        <taxon>Penicillium</taxon>
    </lineage>
</organism>
<dbReference type="CDD" id="cd22997">
    <property type="entry name" value="GT_LH"/>
    <property type="match status" value="1"/>
</dbReference>
<dbReference type="OrthoDB" id="422736at2759"/>
<reference evidence="1" key="1">
    <citation type="submission" date="2022-11" db="EMBL/GenBank/DDBJ databases">
        <authorList>
            <person name="Petersen C."/>
        </authorList>
    </citation>
    <scope>NUCLEOTIDE SEQUENCE</scope>
    <source>
        <strain evidence="1">IBT 23319</strain>
    </source>
</reference>
<sequence>MQLSDRLSRWQWAGLGALVVIALLTLFRSAVTITQDPISVSLYTNGSVAESETSGKGSVGTSKFHLLIPSTGPHYRVCRAIASATMMGYPAPVLNGWMQEGDLDASKSHLAKVRTTLNYLNRLPESADDDLVLMIDGFDVTFQIPLDVLLERYFAVNKAANAKISARFGIDSDTLTGDDTPLQTILFGPEKVCYPVQMERVGCWAVPHDVDIPNGAFGPSDEDWAHNIPLWLNSGTIIGPARDMRRMFEATLDRIETLYNPEDEWKDSDQKYMSDVWGVQEYSRSIKELEQYFHGDVFPADVVPNPDDGKVIPELQPDQHTEFHIGIDYRSALFQTNAGSEHYVEYLTYNATANGTSNGTPISERPSAWVTRDVSSGSKNFKPYRIFLPNNLVSSIMRMFRSIAHVVDDIPLISELPLQTNIVTKNVHGLFHYTGDKDHMDDVWGQMWFYPYGRELFEASLKSLNANHTISMADGRRWVHAHSIPNSSVETGSRAAGALDDDLNWLGWEELCQVYESKLFINRTRV</sequence>
<proteinExistence type="predicted"/>
<reference evidence="1" key="2">
    <citation type="journal article" date="2023" name="IMA Fungus">
        <title>Comparative genomic study of the Penicillium genus elucidates a diverse pangenome and 15 lateral gene transfer events.</title>
        <authorList>
            <person name="Petersen C."/>
            <person name="Sorensen T."/>
            <person name="Nielsen M.R."/>
            <person name="Sondergaard T.E."/>
            <person name="Sorensen J.L."/>
            <person name="Fitzpatrick D.A."/>
            <person name="Frisvad J.C."/>
            <person name="Nielsen K.L."/>
        </authorList>
    </citation>
    <scope>NUCLEOTIDE SEQUENCE</scope>
    <source>
        <strain evidence="1">IBT 23319</strain>
    </source>
</reference>
<comment type="caution">
    <text evidence="1">The sequence shown here is derived from an EMBL/GenBank/DDBJ whole genome shotgun (WGS) entry which is preliminary data.</text>
</comment>
<gene>
    <name evidence="1" type="ORF">N7469_009544</name>
</gene>
<dbReference type="RefSeq" id="XP_056495580.1">
    <property type="nucleotide sequence ID" value="XM_056648449.1"/>
</dbReference>
<dbReference type="Proteomes" id="UP001147733">
    <property type="component" value="Unassembled WGS sequence"/>
</dbReference>
<keyword evidence="2" id="KW-1185">Reference proteome</keyword>
<evidence type="ECO:0000313" key="2">
    <source>
        <dbReference type="Proteomes" id="UP001147733"/>
    </source>
</evidence>
<dbReference type="EMBL" id="JAPQKT010000009">
    <property type="protein sequence ID" value="KAJ5220657.1"/>
    <property type="molecule type" value="Genomic_DNA"/>
</dbReference>
<dbReference type="PANTHER" id="PTHR36587">
    <property type="entry name" value="EXPRESSION SITE-ASSOCIATED GENE 3 (ESAG3)-LIKE PROTEIN"/>
    <property type="match status" value="1"/>
</dbReference>
<accession>A0A9W9NIQ8</accession>
<evidence type="ECO:0000313" key="1">
    <source>
        <dbReference type="EMBL" id="KAJ5220657.1"/>
    </source>
</evidence>